<accession>A0A833W936</accession>
<comment type="caution">
    <text evidence="1">The sequence shown here is derived from an EMBL/GenBank/DDBJ whole genome shotgun (WGS) entry which is preliminary data.</text>
</comment>
<reference evidence="1" key="1">
    <citation type="submission" date="2019-11" db="EMBL/GenBank/DDBJ databases">
        <title>The nuclear and mitochondrial genomes of Frieseomelitta varia - a highly eusocial stingless bee (Meliponini) with a permanently sterile worker caste.</title>
        <authorList>
            <person name="Freitas F.C.P."/>
            <person name="Lourenco A.P."/>
            <person name="Nunes F.M.F."/>
            <person name="Paschoal A.R."/>
            <person name="Abreu F.C.P."/>
            <person name="Barbin F.O."/>
            <person name="Bataglia L."/>
            <person name="Cardoso-Junior C.A.M."/>
            <person name="Cervoni M.S."/>
            <person name="Silva S.R."/>
            <person name="Dalarmi F."/>
            <person name="Del Lama M.A."/>
            <person name="Depintor T.S."/>
            <person name="Ferreira K.M."/>
            <person name="Goria P.S."/>
            <person name="Jaskot M.C."/>
            <person name="Lago D.C."/>
            <person name="Luna-Lucena D."/>
            <person name="Moda L.M."/>
            <person name="Nascimento L."/>
            <person name="Pedrino M."/>
            <person name="Rabico F.O."/>
            <person name="Sanches F.C."/>
            <person name="Santos D.E."/>
            <person name="Santos C.G."/>
            <person name="Vieira J."/>
            <person name="Lopes T.F."/>
            <person name="Barchuk A.R."/>
            <person name="Hartfelder K."/>
            <person name="Simoes Z.L.P."/>
            <person name="Bitondi M.M.G."/>
            <person name="Pinheiro D.G."/>
        </authorList>
    </citation>
    <scope>NUCLEOTIDE SEQUENCE</scope>
    <source>
        <strain evidence="1">USP_RPSP 00005682</strain>
        <tissue evidence="1">Whole individual</tissue>
    </source>
</reference>
<keyword evidence="2" id="KW-1185">Reference proteome</keyword>
<dbReference type="Proteomes" id="UP000655588">
    <property type="component" value="Unassembled WGS sequence"/>
</dbReference>
<proteinExistence type="predicted"/>
<protein>
    <submittedName>
        <fullName evidence="1">Uncharacterized protein</fullName>
    </submittedName>
</protein>
<evidence type="ECO:0000313" key="2">
    <source>
        <dbReference type="Proteomes" id="UP000655588"/>
    </source>
</evidence>
<dbReference type="AlphaFoldDB" id="A0A833W936"/>
<gene>
    <name evidence="1" type="ORF">E2986_13678</name>
</gene>
<name>A0A833W936_9HYME</name>
<evidence type="ECO:0000313" key="1">
    <source>
        <dbReference type="EMBL" id="KAF3428007.1"/>
    </source>
</evidence>
<organism evidence="1 2">
    <name type="scientific">Frieseomelitta varia</name>
    <dbReference type="NCBI Taxonomy" id="561572"/>
    <lineage>
        <taxon>Eukaryota</taxon>
        <taxon>Metazoa</taxon>
        <taxon>Ecdysozoa</taxon>
        <taxon>Arthropoda</taxon>
        <taxon>Hexapoda</taxon>
        <taxon>Insecta</taxon>
        <taxon>Pterygota</taxon>
        <taxon>Neoptera</taxon>
        <taxon>Endopterygota</taxon>
        <taxon>Hymenoptera</taxon>
        <taxon>Apocrita</taxon>
        <taxon>Aculeata</taxon>
        <taxon>Apoidea</taxon>
        <taxon>Anthophila</taxon>
        <taxon>Apidae</taxon>
        <taxon>Frieseomelitta</taxon>
    </lineage>
</organism>
<sequence>MMDFVIPRNESRTCLIKYFTEFSHERTIYVDIFSLCTVFVITIELLSTTCTESLLSIIVHYLSRLFKITRCQPFMNSHLCHMNCM</sequence>
<dbReference type="EMBL" id="WNWW01000237">
    <property type="protein sequence ID" value="KAF3428007.1"/>
    <property type="molecule type" value="Genomic_DNA"/>
</dbReference>